<evidence type="ECO:0000256" key="2">
    <source>
        <dbReference type="ARBA" id="ARBA00005866"/>
    </source>
</evidence>
<dbReference type="EC" id="5.1.3.15" evidence="4"/>
<dbReference type="InterPro" id="IPR008183">
    <property type="entry name" value="Aldose_1/G6P_1-epimerase"/>
</dbReference>
<dbReference type="SUPFAM" id="SSF74650">
    <property type="entry name" value="Galactose mutarotase-like"/>
    <property type="match status" value="1"/>
</dbReference>
<dbReference type="Pfam" id="PF01263">
    <property type="entry name" value="Aldose_epim"/>
    <property type="match status" value="1"/>
</dbReference>
<dbReference type="GO" id="GO:0005975">
    <property type="term" value="P:carbohydrate metabolic process"/>
    <property type="evidence" value="ECO:0007669"/>
    <property type="project" value="InterPro"/>
</dbReference>
<evidence type="ECO:0000313" key="6">
    <source>
        <dbReference type="EMBL" id="ABB42723.1"/>
    </source>
</evidence>
<dbReference type="PANTHER" id="PTHR11122">
    <property type="entry name" value="APOSPORY-ASSOCIATED PROTEIN C-RELATED"/>
    <property type="match status" value="1"/>
</dbReference>
<dbReference type="EMBL" id="CP000109">
    <property type="protein sequence ID" value="ABB42723.1"/>
    <property type="molecule type" value="Genomic_DNA"/>
</dbReference>
<dbReference type="HOGENOM" id="CLU_048345_4_0_6"/>
<sequence>MERGVLAEMIQQFEVTGVHLSMREQLMMIEVENDFAKATITPHGASVLSFVPKSGNASGQDLLWVSDAAVYTGEKPVRGGIPICWPWFGPSQEAGLPAHGFVRNRVWHLDSVRNLEAGVTEVILMLESDDASLAVWPHAFRLELKIEIGTELVMTLITHNLNDHDIEVTEAFHSYFTVSDAESIQVDGLVHSFCYDKLTNADPVEQTESLKITPPIDSVFIDQLAPIKIKDAQLQRNICIEKGNGRSAVVWNPGPEIIKGFADMPNDAWPTMLCVEAGNVLQNAVWIPSGEKHKFIMKLYAEDFH</sequence>
<comment type="similarity">
    <text evidence="2 4">Belongs to the glucose-6-phosphate 1-epimerase family.</text>
</comment>
<dbReference type="InterPro" id="IPR025532">
    <property type="entry name" value="G6P_1-epimerase"/>
</dbReference>
<dbReference type="AlphaFoldDB" id="Q31DQ0"/>
<proteinExistence type="inferred from homology"/>
<comment type="catalytic activity">
    <reaction evidence="1">
        <text>alpha-D-glucose 6-phosphate = beta-D-glucose 6-phosphate</text>
        <dbReference type="Rhea" id="RHEA:16249"/>
        <dbReference type="ChEBI" id="CHEBI:58225"/>
        <dbReference type="ChEBI" id="CHEBI:58247"/>
        <dbReference type="EC" id="5.1.3.15"/>
    </reaction>
</comment>
<dbReference type="eggNOG" id="COG0676">
    <property type="taxonomic scope" value="Bacteria"/>
</dbReference>
<evidence type="ECO:0000256" key="5">
    <source>
        <dbReference type="PIRSR" id="PIRSR016020-1"/>
    </source>
</evidence>
<dbReference type="PIRSF" id="PIRSF016020">
    <property type="entry name" value="PHexose_mutarotase"/>
    <property type="match status" value="1"/>
</dbReference>
<dbReference type="GO" id="GO:0030246">
    <property type="term" value="F:carbohydrate binding"/>
    <property type="evidence" value="ECO:0007669"/>
    <property type="project" value="UniProtKB-UniRule"/>
</dbReference>
<protein>
    <recommendedName>
        <fullName evidence="4">Putative glucose-6-phosphate 1-epimerase</fullName>
        <ecNumber evidence="4">5.1.3.15</ecNumber>
    </recommendedName>
</protein>
<dbReference type="GO" id="GO:0047938">
    <property type="term" value="F:glucose-6-phosphate 1-epimerase activity"/>
    <property type="evidence" value="ECO:0007669"/>
    <property type="project" value="UniProtKB-UniRule"/>
</dbReference>
<accession>Q31DQ0</accession>
<gene>
    <name evidence="6" type="ordered locus">Tcr_2135</name>
</gene>
<evidence type="ECO:0000256" key="3">
    <source>
        <dbReference type="ARBA" id="ARBA00023235"/>
    </source>
</evidence>
<name>Q31DQ0_HYDCU</name>
<keyword evidence="3 4" id="KW-0413">Isomerase</keyword>
<reference evidence="6" key="1">
    <citation type="submission" date="2006-07" db="EMBL/GenBank/DDBJ databases">
        <title>Complete sequence of Thiomicrospira crunogena XCL-2.</title>
        <authorList>
            <consortium name="US DOE Joint Genome Institute"/>
            <person name="Copeland A."/>
            <person name="Lucas S."/>
            <person name="Lapidus A."/>
            <person name="Barry K."/>
            <person name="Detter J.C."/>
            <person name="Glavina del Rio T."/>
            <person name="Hammon N."/>
            <person name="Israni S."/>
            <person name="Dalin E."/>
            <person name="Tice H."/>
            <person name="Pitluck S."/>
            <person name="Chain P."/>
            <person name="Malfatti S."/>
            <person name="Shin M."/>
            <person name="Vergez L."/>
            <person name="Schmutz J."/>
            <person name="Larimer F."/>
            <person name="Land M."/>
            <person name="Hauser L."/>
            <person name="Kyrpides N."/>
            <person name="Lykidis A."/>
            <person name="Scott K.M."/>
            <person name="Sievert S."/>
            <person name="Kerfeld C."/>
            <person name="Freyermuth S."/>
            <person name="Dobrinski K."/>
            <person name="Boller A."/>
            <person name="Fitzpatrick K."/>
            <person name="Thoma P."/>
            <person name="Moore J."/>
            <person name="Richardson P."/>
        </authorList>
    </citation>
    <scope>NUCLEOTIDE SEQUENCE</scope>
    <source>
        <strain evidence="6">XCL-2</strain>
    </source>
</reference>
<dbReference type="PANTHER" id="PTHR11122:SF13">
    <property type="entry name" value="GLUCOSE-6-PHOSPHATE 1-EPIMERASE"/>
    <property type="match status" value="1"/>
</dbReference>
<evidence type="ECO:0000256" key="1">
    <source>
        <dbReference type="ARBA" id="ARBA00001096"/>
    </source>
</evidence>
<organism evidence="6">
    <name type="scientific">Hydrogenovibrio crunogenus (strain DSM 25203 / XCL-2)</name>
    <name type="common">Thiomicrospira crunogena</name>
    <dbReference type="NCBI Taxonomy" id="317025"/>
    <lineage>
        <taxon>Bacteria</taxon>
        <taxon>Pseudomonadati</taxon>
        <taxon>Pseudomonadota</taxon>
        <taxon>Gammaproteobacteria</taxon>
        <taxon>Thiotrichales</taxon>
        <taxon>Piscirickettsiaceae</taxon>
        <taxon>Hydrogenovibrio</taxon>
    </lineage>
</organism>
<dbReference type="Gene3D" id="2.70.98.10">
    <property type="match status" value="1"/>
</dbReference>
<dbReference type="KEGG" id="tcx:Tcr_2135"/>
<dbReference type="CDD" id="cd09020">
    <property type="entry name" value="D-hex-6-P-epi_like"/>
    <property type="match status" value="1"/>
</dbReference>
<dbReference type="InterPro" id="IPR011013">
    <property type="entry name" value="Gal_mutarotase_sf_dom"/>
</dbReference>
<evidence type="ECO:0000256" key="4">
    <source>
        <dbReference type="PIRNR" id="PIRNR016020"/>
    </source>
</evidence>
<dbReference type="STRING" id="317025.Tcr_2135"/>
<feature type="active site" evidence="5">
    <location>
        <position position="276"/>
    </location>
</feature>
<dbReference type="InterPro" id="IPR014718">
    <property type="entry name" value="GH-type_carb-bd"/>
</dbReference>
<feature type="active site" evidence="5">
    <location>
        <position position="173"/>
    </location>
</feature>